<dbReference type="EMBL" id="ABCK01000004">
    <property type="protein sequence ID" value="EDM28667.1"/>
    <property type="molecule type" value="Genomic_DNA"/>
</dbReference>
<sequence>MSQKPWHLNRRTFLKGTGVACALPYLEAMSASQANTEAPKRLCYIYFPNGVSNPSETNEENTKWRWFPQGEGKEYKNNFALSPLNHLREDMTILGGLSHQRSRELMGHIAGDTWLTAGDLRTTYNNNISVDQVAAGHLGKNTRYKSFNFSADGGVGYKSRASTLSYNAQGLPLPSEHKHRQIFERYFSPNGMGSTSERQKKIHQGKRMVDLIMGSSKDLKRNLGKNDQVKIDEYLHSLDSVEGQLERNEAWLGTPLKKVDTSHLNFDLDPSKNAETYVRSMYDLMVLGYQMDLTRVMAFMVAREDGMGFGENYPKLVLGAEKGHHSISHAGDPELWSRYDHWLTQQFSYFLDQMKSVKDEHGSILDNTQVLYGSACSTTHNAINLPLILAGGKNMGLNHGTFTKYTDKTPMSNLFVSMLNATGLQRSRFSDSTGKLPGEVFT</sequence>
<organism evidence="1 2">
    <name type="scientific">Lentisphaera araneosa HTCC2155</name>
    <dbReference type="NCBI Taxonomy" id="313628"/>
    <lineage>
        <taxon>Bacteria</taxon>
        <taxon>Pseudomonadati</taxon>
        <taxon>Lentisphaerota</taxon>
        <taxon>Lentisphaeria</taxon>
        <taxon>Lentisphaerales</taxon>
        <taxon>Lentisphaeraceae</taxon>
        <taxon>Lentisphaera</taxon>
    </lineage>
</organism>
<dbReference type="Proteomes" id="UP000004947">
    <property type="component" value="Unassembled WGS sequence"/>
</dbReference>
<dbReference type="Pfam" id="PF07586">
    <property type="entry name" value="HXXSHH"/>
    <property type="match status" value="1"/>
</dbReference>
<dbReference type="InterPro" id="IPR011447">
    <property type="entry name" value="DUF1552"/>
</dbReference>
<reference evidence="1 2" key="1">
    <citation type="journal article" date="2010" name="J. Bacteriol.">
        <title>Genome sequence of Lentisphaera araneosa HTCC2155T, the type species of the order Lentisphaerales in the phylum Lentisphaerae.</title>
        <authorList>
            <person name="Thrash J.C."/>
            <person name="Cho J.C."/>
            <person name="Vergin K.L."/>
            <person name="Morris R.M."/>
            <person name="Giovannoni S.J."/>
        </authorList>
    </citation>
    <scope>NUCLEOTIDE SEQUENCE [LARGE SCALE GENOMIC DNA]</scope>
    <source>
        <strain evidence="1 2">HTCC2155</strain>
    </source>
</reference>
<dbReference type="OrthoDB" id="9146593at2"/>
<keyword evidence="2" id="KW-1185">Reference proteome</keyword>
<dbReference type="RefSeq" id="WP_007277546.1">
    <property type="nucleotide sequence ID" value="NZ_ABCK01000004.1"/>
</dbReference>
<proteinExistence type="predicted"/>
<dbReference type="AlphaFoldDB" id="A6DI13"/>
<protein>
    <recommendedName>
        <fullName evidence="3">DUF1552 domain-containing protein</fullName>
    </recommendedName>
</protein>
<evidence type="ECO:0000313" key="1">
    <source>
        <dbReference type="EMBL" id="EDM28667.1"/>
    </source>
</evidence>
<dbReference type="PROSITE" id="PS51318">
    <property type="entry name" value="TAT"/>
    <property type="match status" value="1"/>
</dbReference>
<comment type="caution">
    <text evidence="1">The sequence shown here is derived from an EMBL/GenBank/DDBJ whole genome shotgun (WGS) entry which is preliminary data.</text>
</comment>
<accession>A6DI13</accession>
<evidence type="ECO:0000313" key="2">
    <source>
        <dbReference type="Proteomes" id="UP000004947"/>
    </source>
</evidence>
<gene>
    <name evidence="1" type="ORF">LNTAR_08859</name>
</gene>
<dbReference type="STRING" id="313628.LNTAR_08859"/>
<dbReference type="InterPro" id="IPR006311">
    <property type="entry name" value="TAT_signal"/>
</dbReference>
<evidence type="ECO:0008006" key="3">
    <source>
        <dbReference type="Google" id="ProtNLM"/>
    </source>
</evidence>
<name>A6DI13_9BACT</name>
<dbReference type="eggNOG" id="COG2960">
    <property type="taxonomic scope" value="Bacteria"/>
</dbReference>